<proteinExistence type="predicted"/>
<dbReference type="Gene3D" id="2.30.30.30">
    <property type="match status" value="1"/>
</dbReference>
<keyword evidence="1" id="KW-0806">Transcription termination</keyword>
<dbReference type="InterPro" id="IPR005824">
    <property type="entry name" value="KOW"/>
</dbReference>
<dbReference type="Proteomes" id="UP000282378">
    <property type="component" value="Unassembled WGS sequence"/>
</dbReference>
<feature type="non-terminal residue" evidence="6">
    <location>
        <position position="1"/>
    </location>
</feature>
<dbReference type="PANTHER" id="PTHR30265:SF2">
    <property type="entry name" value="TRANSCRIPTION TERMINATION_ANTITERMINATION PROTEIN NUSG"/>
    <property type="match status" value="1"/>
</dbReference>
<evidence type="ECO:0000259" key="5">
    <source>
        <dbReference type="Pfam" id="PF00467"/>
    </source>
</evidence>
<evidence type="ECO:0000313" key="6">
    <source>
        <dbReference type="EMBL" id="RML99279.1"/>
    </source>
</evidence>
<dbReference type="PROSITE" id="PS01014">
    <property type="entry name" value="NUSG"/>
    <property type="match status" value="1"/>
</dbReference>
<dbReference type="GO" id="GO:0005829">
    <property type="term" value="C:cytosol"/>
    <property type="evidence" value="ECO:0007669"/>
    <property type="project" value="TreeGrafter"/>
</dbReference>
<evidence type="ECO:0000256" key="3">
    <source>
        <dbReference type="ARBA" id="ARBA00023015"/>
    </source>
</evidence>
<dbReference type="Pfam" id="PF00467">
    <property type="entry name" value="KOW"/>
    <property type="match status" value="1"/>
</dbReference>
<dbReference type="FunFam" id="2.30.30.30:FF:000002">
    <property type="entry name" value="Transcription termination/antitermination factor NusG"/>
    <property type="match status" value="1"/>
</dbReference>
<accession>A0A3M3AFP3</accession>
<feature type="domain" description="KOW" evidence="5">
    <location>
        <begin position="1"/>
        <end position="24"/>
    </location>
</feature>
<dbReference type="InterPro" id="IPR001062">
    <property type="entry name" value="Transcrpt_antiterm_NusG"/>
</dbReference>
<keyword evidence="4" id="KW-0804">Transcription</keyword>
<dbReference type="PRINTS" id="PR00338">
    <property type="entry name" value="NUSGTNSCPFCT"/>
</dbReference>
<sequence length="45" mass="5019">TDGPFADFNGTVEEVNYEKSRIQVAVLIFGRSTPVELEFSQVEKA</sequence>
<organism evidence="6 7">
    <name type="scientific">Pseudomonas syringae pv. maculicola</name>
    <dbReference type="NCBI Taxonomy" id="59511"/>
    <lineage>
        <taxon>Bacteria</taxon>
        <taxon>Pseudomonadati</taxon>
        <taxon>Pseudomonadota</taxon>
        <taxon>Gammaproteobacteria</taxon>
        <taxon>Pseudomonadales</taxon>
        <taxon>Pseudomonadaceae</taxon>
        <taxon>Pseudomonas</taxon>
    </lineage>
</organism>
<keyword evidence="3" id="KW-0805">Transcription regulation</keyword>
<gene>
    <name evidence="6" type="ORF">APX70_06243</name>
</gene>
<dbReference type="AlphaFoldDB" id="A0A3M3AFP3"/>
<dbReference type="GO" id="GO:0006353">
    <property type="term" value="P:DNA-templated transcription termination"/>
    <property type="evidence" value="ECO:0007669"/>
    <property type="project" value="UniProtKB-KW"/>
</dbReference>
<dbReference type="CDD" id="cd06091">
    <property type="entry name" value="KOW_NusG"/>
    <property type="match status" value="1"/>
</dbReference>
<dbReference type="InterPro" id="IPR008991">
    <property type="entry name" value="Translation_prot_SH3-like_sf"/>
</dbReference>
<evidence type="ECO:0000256" key="1">
    <source>
        <dbReference type="ARBA" id="ARBA00022472"/>
    </source>
</evidence>
<dbReference type="PANTHER" id="PTHR30265">
    <property type="entry name" value="RHO-INTERACTING TRANSCRIPTION TERMINATION FACTOR NUSG"/>
    <property type="match status" value="1"/>
</dbReference>
<dbReference type="GO" id="GO:0031564">
    <property type="term" value="P:transcription antitermination"/>
    <property type="evidence" value="ECO:0007669"/>
    <property type="project" value="UniProtKB-KW"/>
</dbReference>
<evidence type="ECO:0000256" key="2">
    <source>
        <dbReference type="ARBA" id="ARBA00022814"/>
    </source>
</evidence>
<dbReference type="SUPFAM" id="SSF50104">
    <property type="entry name" value="Translation proteins SH3-like domain"/>
    <property type="match status" value="1"/>
</dbReference>
<dbReference type="GO" id="GO:0032784">
    <property type="term" value="P:regulation of DNA-templated transcription elongation"/>
    <property type="evidence" value="ECO:0007669"/>
    <property type="project" value="InterPro"/>
</dbReference>
<comment type="caution">
    <text evidence="6">The sequence shown here is derived from an EMBL/GenBank/DDBJ whole genome shotgun (WGS) entry which is preliminary data.</text>
</comment>
<dbReference type="EMBL" id="RBNL01000639">
    <property type="protein sequence ID" value="RML99279.1"/>
    <property type="molecule type" value="Genomic_DNA"/>
</dbReference>
<dbReference type="InterPro" id="IPR043425">
    <property type="entry name" value="NusG-like"/>
</dbReference>
<dbReference type="InterPro" id="IPR015869">
    <property type="entry name" value="Transcrpt_antiterm_NusG_bac_CS"/>
</dbReference>
<evidence type="ECO:0000256" key="4">
    <source>
        <dbReference type="ARBA" id="ARBA00023163"/>
    </source>
</evidence>
<reference evidence="6 7" key="1">
    <citation type="submission" date="2018-08" db="EMBL/GenBank/DDBJ databases">
        <title>Recombination of ecologically and evolutionarily significant loci maintains genetic cohesion in the Pseudomonas syringae species complex.</title>
        <authorList>
            <person name="Dillon M."/>
            <person name="Thakur S."/>
            <person name="Almeida R.N.D."/>
            <person name="Weir B.S."/>
            <person name="Guttman D.S."/>
        </authorList>
    </citation>
    <scope>NUCLEOTIDE SEQUENCE [LARGE SCALE GENOMIC DNA]</scope>
    <source>
        <strain evidence="6 7">88_10</strain>
    </source>
</reference>
<protein>
    <submittedName>
        <fullName evidence="6">Transcription termination/antitermination protein NusG</fullName>
    </submittedName>
</protein>
<keyword evidence="2" id="KW-0889">Transcription antitermination</keyword>
<dbReference type="InterPro" id="IPR014722">
    <property type="entry name" value="Rib_uL2_dom2"/>
</dbReference>
<evidence type="ECO:0000313" key="7">
    <source>
        <dbReference type="Proteomes" id="UP000282378"/>
    </source>
</evidence>
<name>A0A3M3AFP3_PSEYM</name>